<comment type="caution">
    <text evidence="5">The sequence shown here is derived from an EMBL/GenBank/DDBJ whole genome shotgun (WGS) entry which is preliminary data.</text>
</comment>
<dbReference type="SUPFAM" id="SSF53474">
    <property type="entry name" value="alpha/beta-Hydrolases"/>
    <property type="match status" value="1"/>
</dbReference>
<evidence type="ECO:0000259" key="4">
    <source>
        <dbReference type="Pfam" id="PF07859"/>
    </source>
</evidence>
<name>A0A917G112_9NOCA</name>
<evidence type="ECO:0000256" key="3">
    <source>
        <dbReference type="SAM" id="MobiDB-lite"/>
    </source>
</evidence>
<evidence type="ECO:0000256" key="1">
    <source>
        <dbReference type="ARBA" id="ARBA00010515"/>
    </source>
</evidence>
<dbReference type="Proteomes" id="UP000654257">
    <property type="component" value="Unassembled WGS sequence"/>
</dbReference>
<dbReference type="AlphaFoldDB" id="A0A917G112"/>
<keyword evidence="2" id="KW-0378">Hydrolase</keyword>
<evidence type="ECO:0000256" key="2">
    <source>
        <dbReference type="ARBA" id="ARBA00022801"/>
    </source>
</evidence>
<accession>A0A917G112</accession>
<dbReference type="Pfam" id="PF07859">
    <property type="entry name" value="Abhydrolase_3"/>
    <property type="match status" value="1"/>
</dbReference>
<comment type="similarity">
    <text evidence="1">Belongs to the 'GDXG' lipolytic enzyme family.</text>
</comment>
<dbReference type="PANTHER" id="PTHR48081:SF30">
    <property type="entry name" value="ACETYL-HYDROLASE LIPR-RELATED"/>
    <property type="match status" value="1"/>
</dbReference>
<reference evidence="5" key="1">
    <citation type="journal article" date="2014" name="Int. J. Syst. Evol. Microbiol.">
        <title>Complete genome sequence of Corynebacterium casei LMG S-19264T (=DSM 44701T), isolated from a smear-ripened cheese.</title>
        <authorList>
            <consortium name="US DOE Joint Genome Institute (JGI-PGF)"/>
            <person name="Walter F."/>
            <person name="Albersmeier A."/>
            <person name="Kalinowski J."/>
            <person name="Ruckert C."/>
        </authorList>
    </citation>
    <scope>NUCLEOTIDE SEQUENCE</scope>
    <source>
        <strain evidence="5">CCM 7905</strain>
    </source>
</reference>
<dbReference type="PANTHER" id="PTHR48081">
    <property type="entry name" value="AB HYDROLASE SUPERFAMILY PROTEIN C4A8.06C"/>
    <property type="match status" value="1"/>
</dbReference>
<feature type="domain" description="Alpha/beta hydrolase fold-3" evidence="4">
    <location>
        <begin position="119"/>
        <end position="326"/>
    </location>
</feature>
<dbReference type="InterPro" id="IPR013094">
    <property type="entry name" value="AB_hydrolase_3"/>
</dbReference>
<dbReference type="InterPro" id="IPR050300">
    <property type="entry name" value="GDXG_lipolytic_enzyme"/>
</dbReference>
<protein>
    <submittedName>
        <fullName evidence="5">Esterase</fullName>
    </submittedName>
</protein>
<dbReference type="GO" id="GO:0004806">
    <property type="term" value="F:triacylglycerol lipase activity"/>
    <property type="evidence" value="ECO:0007669"/>
    <property type="project" value="TreeGrafter"/>
</dbReference>
<evidence type="ECO:0000313" key="6">
    <source>
        <dbReference type="Proteomes" id="UP000654257"/>
    </source>
</evidence>
<keyword evidence="6" id="KW-1185">Reference proteome</keyword>
<dbReference type="EMBL" id="BMCU01000003">
    <property type="protein sequence ID" value="GGG17017.1"/>
    <property type="molecule type" value="Genomic_DNA"/>
</dbReference>
<reference evidence="5" key="2">
    <citation type="submission" date="2020-09" db="EMBL/GenBank/DDBJ databases">
        <authorList>
            <person name="Sun Q."/>
            <person name="Sedlacek I."/>
        </authorList>
    </citation>
    <scope>NUCLEOTIDE SEQUENCE</scope>
    <source>
        <strain evidence="5">CCM 7905</strain>
    </source>
</reference>
<dbReference type="Gene3D" id="3.40.50.1820">
    <property type="entry name" value="alpha/beta hydrolase"/>
    <property type="match status" value="1"/>
</dbReference>
<sequence length="366" mass="39697">MSLTSIRRAPRGGFSPATVLSHSSRRTRATSVTRYEFPSVSLQSKLLAKTLRSTVRPFLSVWALAPDLPWPMSIVDYAGLLIPPVDGTETASVRLEECNAEWIRPATRPARRADRDRVILYLHGGAFVTCGLRTHRRMTSRIAEATGADVLSVDYRMMPKNPISNAVSDGVDGYRYLLECGYQPEQIVIGGDSAGGYLAFMVALTLESQGLHKPAGVFTMSPLTDLDPVRKIEHSNARTCAVFPANAVPALTRLADRVDARIVVDGERGPRISPVDADLSSMPPTLIQVGSSEIVLTDAELMAHRLGVAGVECELQVWKDQVHVFQAADFLPESGRAIDEISAFVDSVVGRVAVTRDKSQTASTVG</sequence>
<organism evidence="5 6">
    <name type="scientific">Rhodococcoides trifolii</name>
    <dbReference type="NCBI Taxonomy" id="908250"/>
    <lineage>
        <taxon>Bacteria</taxon>
        <taxon>Bacillati</taxon>
        <taxon>Actinomycetota</taxon>
        <taxon>Actinomycetes</taxon>
        <taxon>Mycobacteriales</taxon>
        <taxon>Nocardiaceae</taxon>
        <taxon>Rhodococcoides</taxon>
    </lineage>
</organism>
<dbReference type="InterPro" id="IPR029058">
    <property type="entry name" value="AB_hydrolase_fold"/>
</dbReference>
<gene>
    <name evidence="5" type="ORF">GCM10007304_34000</name>
</gene>
<proteinExistence type="inferred from homology"/>
<evidence type="ECO:0000313" key="5">
    <source>
        <dbReference type="EMBL" id="GGG17017.1"/>
    </source>
</evidence>
<feature type="region of interest" description="Disordered" evidence="3">
    <location>
        <begin position="1"/>
        <end position="22"/>
    </location>
</feature>